<dbReference type="Proteomes" id="UP001500013">
    <property type="component" value="Unassembled WGS sequence"/>
</dbReference>
<comment type="caution">
    <text evidence="2">The sequence shown here is derived from an EMBL/GenBank/DDBJ whole genome shotgun (WGS) entry which is preliminary data.</text>
</comment>
<keyword evidence="3" id="KW-1185">Reference proteome</keyword>
<name>A0ABN2S0U1_9MICO</name>
<dbReference type="Pfam" id="PF00561">
    <property type="entry name" value="Abhydrolase_1"/>
    <property type="match status" value="1"/>
</dbReference>
<dbReference type="RefSeq" id="WP_344060834.1">
    <property type="nucleotide sequence ID" value="NZ_BAAAPU010000007.1"/>
</dbReference>
<reference evidence="2 3" key="1">
    <citation type="journal article" date="2019" name="Int. J. Syst. Evol. Microbiol.">
        <title>The Global Catalogue of Microorganisms (GCM) 10K type strain sequencing project: providing services to taxonomists for standard genome sequencing and annotation.</title>
        <authorList>
            <consortium name="The Broad Institute Genomics Platform"/>
            <consortium name="The Broad Institute Genome Sequencing Center for Infectious Disease"/>
            <person name="Wu L."/>
            <person name="Ma J."/>
        </authorList>
    </citation>
    <scope>NUCLEOTIDE SEQUENCE [LARGE SCALE GENOMIC DNA]</scope>
    <source>
        <strain evidence="2 3">JCM 15628</strain>
    </source>
</reference>
<dbReference type="GO" id="GO:0016787">
    <property type="term" value="F:hydrolase activity"/>
    <property type="evidence" value="ECO:0007669"/>
    <property type="project" value="UniProtKB-KW"/>
</dbReference>
<proteinExistence type="predicted"/>
<dbReference type="Gene3D" id="3.40.50.1820">
    <property type="entry name" value="alpha/beta hydrolase"/>
    <property type="match status" value="1"/>
</dbReference>
<dbReference type="EMBL" id="BAAAPU010000007">
    <property type="protein sequence ID" value="GAA1978060.1"/>
    <property type="molecule type" value="Genomic_DNA"/>
</dbReference>
<dbReference type="PANTHER" id="PTHR43433:SF5">
    <property type="entry name" value="AB HYDROLASE-1 DOMAIN-CONTAINING PROTEIN"/>
    <property type="match status" value="1"/>
</dbReference>
<dbReference type="SUPFAM" id="SSF53474">
    <property type="entry name" value="alpha/beta-Hydrolases"/>
    <property type="match status" value="1"/>
</dbReference>
<dbReference type="InterPro" id="IPR000073">
    <property type="entry name" value="AB_hydrolase_1"/>
</dbReference>
<protein>
    <submittedName>
        <fullName evidence="2">Alpha/beta hydrolase</fullName>
    </submittedName>
</protein>
<dbReference type="InterPro" id="IPR029058">
    <property type="entry name" value="AB_hydrolase_fold"/>
</dbReference>
<evidence type="ECO:0000313" key="3">
    <source>
        <dbReference type="Proteomes" id="UP001500013"/>
    </source>
</evidence>
<accession>A0ABN2S0U1</accession>
<keyword evidence="2" id="KW-0378">Hydrolase</keyword>
<gene>
    <name evidence="2" type="ORF">GCM10009817_18150</name>
</gene>
<feature type="domain" description="AB hydrolase-1" evidence="1">
    <location>
        <begin position="41"/>
        <end position="250"/>
    </location>
</feature>
<evidence type="ECO:0000259" key="1">
    <source>
        <dbReference type="Pfam" id="PF00561"/>
    </source>
</evidence>
<evidence type="ECO:0000313" key="2">
    <source>
        <dbReference type="EMBL" id="GAA1978060.1"/>
    </source>
</evidence>
<sequence length="268" mass="29480">MPTVSANGIDIYYEVQGEGSPLVLIPYLAADQACYAFQVADYAQHFTCYTVDLRGAGLSGKPEGTYTTELLADDVAAFMQVVGLEHAHVMGLSLGAATSMWLAAKHPQRVTSLSLHSAWDKTDPYLAAVVRTWRTMAKQLDSVTDMVIQGIFPWCFTPELYAAKPEYIESLADFVRSRPMPTVNAFMRQSDAVLAHDATDVLDRISAPTLLTFGEHDQCTSTRFASAITSRIPDTELVVFDGCAHAPIYQDVEGFNTRTLAFLQKPDR</sequence>
<organism evidence="2 3">
    <name type="scientific">Terrabacter lapilli</name>
    <dbReference type="NCBI Taxonomy" id="436231"/>
    <lineage>
        <taxon>Bacteria</taxon>
        <taxon>Bacillati</taxon>
        <taxon>Actinomycetota</taxon>
        <taxon>Actinomycetes</taxon>
        <taxon>Micrococcales</taxon>
        <taxon>Intrasporangiaceae</taxon>
        <taxon>Terrabacter</taxon>
    </lineage>
</organism>
<dbReference type="InterPro" id="IPR050471">
    <property type="entry name" value="AB_hydrolase"/>
</dbReference>
<dbReference type="PANTHER" id="PTHR43433">
    <property type="entry name" value="HYDROLASE, ALPHA/BETA FOLD FAMILY PROTEIN"/>
    <property type="match status" value="1"/>
</dbReference>